<dbReference type="PANTHER" id="PTHR33908">
    <property type="entry name" value="MANNOSYLTRANSFERASE YKCB-RELATED"/>
    <property type="match status" value="1"/>
</dbReference>
<evidence type="ECO:0000256" key="6">
    <source>
        <dbReference type="ARBA" id="ARBA00022989"/>
    </source>
</evidence>
<feature type="transmembrane region" description="Helical" evidence="8">
    <location>
        <begin position="215"/>
        <end position="236"/>
    </location>
</feature>
<keyword evidence="7 8" id="KW-0472">Membrane</keyword>
<reference evidence="10 11" key="1">
    <citation type="journal article" date="2016" name="Nat. Commun.">
        <title>Thousands of microbial genomes shed light on interconnected biogeochemical processes in an aquifer system.</title>
        <authorList>
            <person name="Anantharaman K."/>
            <person name="Brown C.T."/>
            <person name="Hug L.A."/>
            <person name="Sharon I."/>
            <person name="Castelle C.J."/>
            <person name="Probst A.J."/>
            <person name="Thomas B.C."/>
            <person name="Singh A."/>
            <person name="Wilkins M.J."/>
            <person name="Karaoz U."/>
            <person name="Brodie E.L."/>
            <person name="Williams K.H."/>
            <person name="Hubbard S.S."/>
            <person name="Banfield J.F."/>
        </authorList>
    </citation>
    <scope>NUCLEOTIDE SEQUENCE [LARGE SCALE GENOMIC DNA]</scope>
</reference>
<feature type="transmembrane region" description="Helical" evidence="8">
    <location>
        <begin position="118"/>
        <end position="139"/>
    </location>
</feature>
<feature type="transmembrane region" description="Helical" evidence="8">
    <location>
        <begin position="89"/>
        <end position="106"/>
    </location>
</feature>
<dbReference type="GO" id="GO:0005886">
    <property type="term" value="C:plasma membrane"/>
    <property type="evidence" value="ECO:0007669"/>
    <property type="project" value="UniProtKB-SubCell"/>
</dbReference>
<name>A0A1F5GIC1_9BACT</name>
<comment type="subcellular location">
    <subcellularLocation>
        <location evidence="1">Cell membrane</location>
        <topology evidence="1">Multi-pass membrane protein</topology>
    </subcellularLocation>
</comment>
<proteinExistence type="predicted"/>
<keyword evidence="3" id="KW-0328">Glycosyltransferase</keyword>
<evidence type="ECO:0000256" key="1">
    <source>
        <dbReference type="ARBA" id="ARBA00004651"/>
    </source>
</evidence>
<evidence type="ECO:0000256" key="8">
    <source>
        <dbReference type="SAM" id="Phobius"/>
    </source>
</evidence>
<dbReference type="GO" id="GO:0009103">
    <property type="term" value="P:lipopolysaccharide biosynthetic process"/>
    <property type="evidence" value="ECO:0007669"/>
    <property type="project" value="UniProtKB-ARBA"/>
</dbReference>
<evidence type="ECO:0000256" key="5">
    <source>
        <dbReference type="ARBA" id="ARBA00022692"/>
    </source>
</evidence>
<dbReference type="Pfam" id="PF13231">
    <property type="entry name" value="PMT_2"/>
    <property type="match status" value="1"/>
</dbReference>
<sequence>MLFRIKYGLKSYWLLGFILLAAFLIRTVNLNYNSPFLDEAVYINLGKTFWKGRWGELFHDISWVGGFPFFYPPLSAMFHALGGIIATRFFNVLLGVGSVFLIYRFTREIFPIDSQKESRHAGLVASALFATSTIPIVFSRMATYDALLVVLFLTGVVALARAVFEGERNAYMAGAVFLFLAFLAKYIALIYIPLLLLITLYLAIKTASREAIGGILKSFWVPLVLLAIVYIATTFSELRQFLATKTSEEHESALTIIWSFLKYSPIVFLAAIPSFFSMITKRVGILVTILAFGAILPLLVHLITGESQSVHQHSVFALIFLLPIIGAASAIVIDKYKTAGIALAVFIIIVNFVISIGQVNALSTFWPNTEKAGIFLKSNAGPGDKILAESEDPITLALSGKLAADNIEGPFDFAYQNYEGGLAYALATRDGYFNFIELDRIYFEKDVYALIEEAVGKKYTLVFDDGSIKIWQRKL</sequence>
<accession>A0A1F5GIC1</accession>
<feature type="transmembrane region" description="Helical" evidence="8">
    <location>
        <begin position="283"/>
        <end position="303"/>
    </location>
</feature>
<keyword evidence="5 8" id="KW-0812">Transmembrane</keyword>
<feature type="domain" description="Glycosyltransferase RgtA/B/C/D-like" evidence="9">
    <location>
        <begin position="77"/>
        <end position="231"/>
    </location>
</feature>
<dbReference type="Proteomes" id="UP000177124">
    <property type="component" value="Unassembled WGS sequence"/>
</dbReference>
<dbReference type="AlphaFoldDB" id="A0A1F5GIC1"/>
<feature type="transmembrane region" description="Helical" evidence="8">
    <location>
        <begin position="315"/>
        <end position="333"/>
    </location>
</feature>
<dbReference type="STRING" id="1797716.A3D07_01470"/>
<dbReference type="InterPro" id="IPR038731">
    <property type="entry name" value="RgtA/B/C-like"/>
</dbReference>
<evidence type="ECO:0000256" key="2">
    <source>
        <dbReference type="ARBA" id="ARBA00022475"/>
    </source>
</evidence>
<gene>
    <name evidence="10" type="ORF">A3D07_01470</name>
</gene>
<feature type="transmembrane region" description="Helical" evidence="8">
    <location>
        <begin position="12"/>
        <end position="32"/>
    </location>
</feature>
<protein>
    <recommendedName>
        <fullName evidence="9">Glycosyltransferase RgtA/B/C/D-like domain-containing protein</fullName>
    </recommendedName>
</protein>
<organism evidence="10 11">
    <name type="scientific">Candidatus Curtissbacteria bacterium RIFCSPHIGHO2_02_FULL_42_15</name>
    <dbReference type="NCBI Taxonomy" id="1797716"/>
    <lineage>
        <taxon>Bacteria</taxon>
        <taxon>Candidatus Curtissiibacteriota</taxon>
    </lineage>
</organism>
<evidence type="ECO:0000259" key="9">
    <source>
        <dbReference type="Pfam" id="PF13231"/>
    </source>
</evidence>
<keyword evidence="4" id="KW-0808">Transferase</keyword>
<comment type="caution">
    <text evidence="10">The sequence shown here is derived from an EMBL/GenBank/DDBJ whole genome shotgun (WGS) entry which is preliminary data.</text>
</comment>
<dbReference type="GO" id="GO:0016763">
    <property type="term" value="F:pentosyltransferase activity"/>
    <property type="evidence" value="ECO:0007669"/>
    <property type="project" value="TreeGrafter"/>
</dbReference>
<dbReference type="InterPro" id="IPR050297">
    <property type="entry name" value="LipidA_mod_glycosyltrf_83"/>
</dbReference>
<keyword evidence="2" id="KW-1003">Cell membrane</keyword>
<keyword evidence="6 8" id="KW-1133">Transmembrane helix</keyword>
<evidence type="ECO:0000256" key="7">
    <source>
        <dbReference type="ARBA" id="ARBA00023136"/>
    </source>
</evidence>
<evidence type="ECO:0000256" key="3">
    <source>
        <dbReference type="ARBA" id="ARBA00022676"/>
    </source>
</evidence>
<evidence type="ECO:0000313" key="11">
    <source>
        <dbReference type="Proteomes" id="UP000177124"/>
    </source>
</evidence>
<feature type="transmembrane region" description="Helical" evidence="8">
    <location>
        <begin position="170"/>
        <end position="203"/>
    </location>
</feature>
<feature type="transmembrane region" description="Helical" evidence="8">
    <location>
        <begin position="340"/>
        <end position="359"/>
    </location>
</feature>
<evidence type="ECO:0000256" key="4">
    <source>
        <dbReference type="ARBA" id="ARBA00022679"/>
    </source>
</evidence>
<feature type="transmembrane region" description="Helical" evidence="8">
    <location>
        <begin position="146"/>
        <end position="164"/>
    </location>
</feature>
<dbReference type="PANTHER" id="PTHR33908:SF11">
    <property type="entry name" value="MEMBRANE PROTEIN"/>
    <property type="match status" value="1"/>
</dbReference>
<feature type="transmembrane region" description="Helical" evidence="8">
    <location>
        <begin position="61"/>
        <end position="82"/>
    </location>
</feature>
<evidence type="ECO:0000313" key="10">
    <source>
        <dbReference type="EMBL" id="OGD91602.1"/>
    </source>
</evidence>
<feature type="transmembrane region" description="Helical" evidence="8">
    <location>
        <begin position="256"/>
        <end position="276"/>
    </location>
</feature>
<dbReference type="EMBL" id="MFBF01000015">
    <property type="protein sequence ID" value="OGD91602.1"/>
    <property type="molecule type" value="Genomic_DNA"/>
</dbReference>